<evidence type="ECO:0000256" key="6">
    <source>
        <dbReference type="ARBA" id="ARBA00022771"/>
    </source>
</evidence>
<evidence type="ECO:0000259" key="15">
    <source>
        <dbReference type="PROSITE" id="PS51283"/>
    </source>
</evidence>
<comment type="catalytic activity">
    <reaction evidence="1">
        <text>Thiol-dependent hydrolysis of ester, thioester, amide, peptide and isopeptide bonds formed by the C-terminal Gly of ubiquitin (a 76-residue protein attached to proteins as an intracellular targeting signal).</text>
        <dbReference type="EC" id="3.4.19.12"/>
    </reaction>
</comment>
<dbReference type="InterPro" id="IPR050185">
    <property type="entry name" value="Ub_carboxyl-term_hydrolase"/>
</dbReference>
<dbReference type="InterPro" id="IPR038765">
    <property type="entry name" value="Papain-like_cys_pep_sf"/>
</dbReference>
<dbReference type="PROSITE" id="PS00972">
    <property type="entry name" value="USP_1"/>
    <property type="match status" value="1"/>
</dbReference>
<dbReference type="Proteomes" id="UP000053237">
    <property type="component" value="Unassembled WGS sequence"/>
</dbReference>
<evidence type="ECO:0000256" key="1">
    <source>
        <dbReference type="ARBA" id="ARBA00000707"/>
    </source>
</evidence>
<dbReference type="GO" id="GO:0008270">
    <property type="term" value="F:zinc ion binding"/>
    <property type="evidence" value="ECO:0007669"/>
    <property type="project" value="UniProtKB-KW"/>
</dbReference>
<dbReference type="SUPFAM" id="SSF54001">
    <property type="entry name" value="Cysteine proteinases"/>
    <property type="match status" value="1"/>
</dbReference>
<dbReference type="GO" id="GO:0006508">
    <property type="term" value="P:proteolysis"/>
    <property type="evidence" value="ECO:0007669"/>
    <property type="project" value="UniProtKB-KW"/>
</dbReference>
<dbReference type="InterPro" id="IPR035927">
    <property type="entry name" value="DUSP-like_sf"/>
</dbReference>
<keyword evidence="8" id="KW-0378">Hydrolase</keyword>
<feature type="region of interest" description="Disordered" evidence="12">
    <location>
        <begin position="1"/>
        <end position="32"/>
    </location>
</feature>
<name>A0A024G6A9_9STRA</name>
<feature type="domain" description="USP" evidence="13">
    <location>
        <begin position="384"/>
        <end position="1027"/>
    </location>
</feature>
<dbReference type="InterPro" id="IPR018200">
    <property type="entry name" value="USP_CS"/>
</dbReference>
<dbReference type="SUPFAM" id="SSF144232">
    <property type="entry name" value="HIT/MYND zinc finger-like"/>
    <property type="match status" value="1"/>
</dbReference>
<dbReference type="PROSITE" id="PS50235">
    <property type="entry name" value="USP_3"/>
    <property type="match status" value="1"/>
</dbReference>
<reference evidence="16 17" key="1">
    <citation type="submission" date="2012-05" db="EMBL/GenBank/DDBJ databases">
        <title>Recombination and specialization in a pathogen metapopulation.</title>
        <authorList>
            <person name="Gardiner A."/>
            <person name="Kemen E."/>
            <person name="Schultz-Larsen T."/>
            <person name="MacLean D."/>
            <person name="Van Oosterhout C."/>
            <person name="Jones J.D.G."/>
        </authorList>
    </citation>
    <scope>NUCLEOTIDE SEQUENCE [LARGE SCALE GENOMIC DNA]</scope>
    <source>
        <strain evidence="16 17">Ac Nc2</strain>
    </source>
</reference>
<evidence type="ECO:0000313" key="16">
    <source>
        <dbReference type="EMBL" id="CCI42292.1"/>
    </source>
</evidence>
<sequence>MAKNKKKPSNAQKRAAARRRHNEEHNSRKRNVNAIETNLMAHTLVPLKSQEREIIFQLLQQAENQSLHVGEKRYLIAFGWWQKWCQMVDFRPNHLIFSSCSMESYGESESNSYEYCKGDNEIGEMDNDTLPSIDNGVLLEGMDNTKRDLDDLVGAPLRPNLEENRDFVLVPQEVWDAICCWYGGGPTVARFVVSKCVHERDQSMTINRVQIYPELEAREDDLEEIVGKTKVINNQLAASVDESLKIHKYDHSPQHGDAQFPLEEEDHDGDMDTQNVVERQSLPLRSNTLSDESMRVKSCIVCRSVNEAVKRCGRCRRVYYCTVDCQRSHWKYHRIVCSKLEKASVMIHHADTQEHLIEQELKKLPKEVQVLWRNPIALERRGKVGLRNLGNTCFLNSALQCLSHMRLLTDYFLSTRFQQDLNRGNPLGTGGELALVYNELIRELWFGSTSQLSPIALKRAIARFAPQFSGYQQQDAQELLAYMLDGLHEDLNRIKQKPYTEVQESDGKLEDAFVADEAWRRHLLRNDSIFVDHIQGQFKSTVVCPVCSKVSITFDPYNCIQLELPTKSTRVLDIIVVSNDAVQENELSGCHFTRYAIQVSKKQCVQTFYHALSEVCGIASNKLVLADVYQSTIFRLIRDTDRISSIGDEDRIVAYEMSCIPPISLNHKPPGSASPIDIEIDHEGGNIPKNPEMDMASSQYLGFLYHETFSRLAGIPLMFNFDENTTCLDALHHWSRKISTHIVQVRVQLLRYAVFGVQISPAILASHLFVASSEGYIFREKSIPATESVLLLEYVHSVDHKHVPVASPHTTNPRGPFFFGLVWSSELLEPNPSTWFRPEIDEIKDHKSIQAFHGTKSSSSSNESITLDACFKNFIKPETLDDANLWYCANCKAHRQAHKRIEIWKVPDILILSLKRFEYRNETLRDKLSVDVDFPLENLDMRPFCLQASASDTLPHAKKSLQYDLFAVSNHYGGMAYGHYTACAKNFCQGEGDDTARWYYFDDGVVDVMPSERVKSNTAYILFYQRKQV</sequence>
<evidence type="ECO:0000259" key="13">
    <source>
        <dbReference type="PROSITE" id="PS50235"/>
    </source>
</evidence>
<dbReference type="PANTHER" id="PTHR21646:SF24">
    <property type="entry name" value="UBIQUITIN CARBOXYL-TERMINAL HYDROLASE"/>
    <property type="match status" value="1"/>
</dbReference>
<dbReference type="GO" id="GO:0004843">
    <property type="term" value="F:cysteine-type deubiquitinase activity"/>
    <property type="evidence" value="ECO:0007669"/>
    <property type="project" value="UniProtKB-EC"/>
</dbReference>
<dbReference type="InterPro" id="IPR001394">
    <property type="entry name" value="Peptidase_C19_UCH"/>
</dbReference>
<protein>
    <recommendedName>
        <fullName evidence="3">ubiquitinyl hydrolase 1</fullName>
        <ecNumber evidence="3">3.4.19.12</ecNumber>
    </recommendedName>
</protein>
<evidence type="ECO:0000256" key="9">
    <source>
        <dbReference type="ARBA" id="ARBA00022807"/>
    </source>
</evidence>
<dbReference type="PROSITE" id="PS01360">
    <property type="entry name" value="ZF_MYND_1"/>
    <property type="match status" value="1"/>
</dbReference>
<gene>
    <name evidence="16" type="ORF">BN9_030760</name>
</gene>
<keyword evidence="4" id="KW-0645">Protease</keyword>
<dbReference type="STRING" id="65357.A0A024G6A9"/>
<dbReference type="InterPro" id="IPR028889">
    <property type="entry name" value="USP"/>
</dbReference>
<evidence type="ECO:0000256" key="12">
    <source>
        <dbReference type="SAM" id="MobiDB-lite"/>
    </source>
</evidence>
<evidence type="ECO:0000256" key="8">
    <source>
        <dbReference type="ARBA" id="ARBA00022801"/>
    </source>
</evidence>
<dbReference type="PANTHER" id="PTHR21646">
    <property type="entry name" value="UBIQUITIN CARBOXYL-TERMINAL HYDROLASE"/>
    <property type="match status" value="1"/>
</dbReference>
<keyword evidence="5" id="KW-0479">Metal-binding</keyword>
<dbReference type="CDD" id="cd02674">
    <property type="entry name" value="Peptidase_C19R"/>
    <property type="match status" value="1"/>
</dbReference>
<dbReference type="PROSITE" id="PS00973">
    <property type="entry name" value="USP_2"/>
    <property type="match status" value="1"/>
</dbReference>
<comment type="caution">
    <text evidence="16">The sequence shown here is derived from an EMBL/GenBank/DDBJ whole genome shotgun (WGS) entry which is preliminary data.</text>
</comment>
<evidence type="ECO:0000256" key="5">
    <source>
        <dbReference type="ARBA" id="ARBA00022723"/>
    </source>
</evidence>
<accession>A0A024G6A9</accession>
<keyword evidence="7" id="KW-0833">Ubl conjugation pathway</keyword>
<dbReference type="GO" id="GO:0016579">
    <property type="term" value="P:protein deubiquitination"/>
    <property type="evidence" value="ECO:0007669"/>
    <property type="project" value="InterPro"/>
</dbReference>
<keyword evidence="10" id="KW-0862">Zinc</keyword>
<dbReference type="Gene3D" id="3.90.70.10">
    <property type="entry name" value="Cysteine proteinases"/>
    <property type="match status" value="2"/>
</dbReference>
<dbReference type="InParanoid" id="A0A024G6A9"/>
<evidence type="ECO:0000256" key="4">
    <source>
        <dbReference type="ARBA" id="ARBA00022670"/>
    </source>
</evidence>
<dbReference type="PROSITE" id="PS51283">
    <property type="entry name" value="DUSP"/>
    <property type="match status" value="1"/>
</dbReference>
<dbReference type="SUPFAM" id="SSF143791">
    <property type="entry name" value="DUSP-like"/>
    <property type="match status" value="1"/>
</dbReference>
<dbReference type="Pfam" id="PF00443">
    <property type="entry name" value="UCH"/>
    <property type="match status" value="1"/>
</dbReference>
<evidence type="ECO:0000256" key="3">
    <source>
        <dbReference type="ARBA" id="ARBA00012759"/>
    </source>
</evidence>
<keyword evidence="17" id="KW-1185">Reference proteome</keyword>
<dbReference type="EC" id="3.4.19.12" evidence="3"/>
<keyword evidence="9" id="KW-0788">Thiol protease</keyword>
<evidence type="ECO:0000256" key="7">
    <source>
        <dbReference type="ARBA" id="ARBA00022786"/>
    </source>
</evidence>
<dbReference type="Pfam" id="PF06337">
    <property type="entry name" value="DUSP"/>
    <property type="match status" value="1"/>
</dbReference>
<dbReference type="Gene3D" id="6.10.140.2220">
    <property type="match status" value="1"/>
</dbReference>
<dbReference type="InterPro" id="IPR006615">
    <property type="entry name" value="Pept_C19_DUSP"/>
</dbReference>
<dbReference type="SMART" id="SM00695">
    <property type="entry name" value="DUSP"/>
    <property type="match status" value="1"/>
</dbReference>
<dbReference type="OrthoDB" id="265776at2759"/>
<evidence type="ECO:0000256" key="10">
    <source>
        <dbReference type="ARBA" id="ARBA00022833"/>
    </source>
</evidence>
<dbReference type="PROSITE" id="PS50865">
    <property type="entry name" value="ZF_MYND_2"/>
    <property type="match status" value="1"/>
</dbReference>
<feature type="domain" description="MYND-type" evidence="14">
    <location>
        <begin position="299"/>
        <end position="337"/>
    </location>
</feature>
<evidence type="ECO:0000256" key="2">
    <source>
        <dbReference type="ARBA" id="ARBA00009085"/>
    </source>
</evidence>
<dbReference type="AlphaFoldDB" id="A0A024G6A9"/>
<dbReference type="InterPro" id="IPR002893">
    <property type="entry name" value="Znf_MYND"/>
</dbReference>
<dbReference type="EMBL" id="CAIX01000032">
    <property type="protein sequence ID" value="CCI42292.1"/>
    <property type="molecule type" value="Genomic_DNA"/>
</dbReference>
<comment type="similarity">
    <text evidence="2">Belongs to the peptidase C19 family.</text>
</comment>
<evidence type="ECO:0000313" key="17">
    <source>
        <dbReference type="Proteomes" id="UP000053237"/>
    </source>
</evidence>
<dbReference type="Gene3D" id="3.30.2230.10">
    <property type="entry name" value="DUSP-like"/>
    <property type="match status" value="1"/>
</dbReference>
<proteinExistence type="inferred from homology"/>
<feature type="domain" description="DUSP" evidence="15">
    <location>
        <begin position="46"/>
        <end position="193"/>
    </location>
</feature>
<organism evidence="16 17">
    <name type="scientific">Albugo candida</name>
    <dbReference type="NCBI Taxonomy" id="65357"/>
    <lineage>
        <taxon>Eukaryota</taxon>
        <taxon>Sar</taxon>
        <taxon>Stramenopiles</taxon>
        <taxon>Oomycota</taxon>
        <taxon>Peronosporomycetes</taxon>
        <taxon>Albuginales</taxon>
        <taxon>Albuginaceae</taxon>
        <taxon>Albugo</taxon>
    </lineage>
</organism>
<evidence type="ECO:0000259" key="14">
    <source>
        <dbReference type="PROSITE" id="PS50865"/>
    </source>
</evidence>
<evidence type="ECO:0000256" key="11">
    <source>
        <dbReference type="PROSITE-ProRule" id="PRU00134"/>
    </source>
</evidence>
<dbReference type="FunCoup" id="A0A024G6A9">
    <property type="interactions" value="371"/>
</dbReference>
<keyword evidence="6 11" id="KW-0863">Zinc-finger</keyword>
<dbReference type="Pfam" id="PF01753">
    <property type="entry name" value="zf-MYND"/>
    <property type="match status" value="1"/>
</dbReference>